<dbReference type="InParanoid" id="A0A371RFW9"/>
<dbReference type="InterPro" id="IPR023397">
    <property type="entry name" value="SAM-dep_MeTrfase_MraW_recog"/>
</dbReference>
<evidence type="ECO:0000256" key="5">
    <source>
        <dbReference type="ARBA" id="ARBA00022691"/>
    </source>
</evidence>
<evidence type="ECO:0000256" key="6">
    <source>
        <dbReference type="HAMAP-Rule" id="MF_01007"/>
    </source>
</evidence>
<keyword evidence="3 6" id="KW-0489">Methyltransferase</keyword>
<keyword evidence="8" id="KW-1185">Reference proteome</keyword>
<feature type="binding site" evidence="6">
    <location>
        <position position="97"/>
    </location>
    <ligand>
        <name>S-adenosyl-L-methionine</name>
        <dbReference type="ChEBI" id="CHEBI:59789"/>
    </ligand>
</feature>
<dbReference type="PANTHER" id="PTHR11265">
    <property type="entry name" value="S-ADENOSYL-METHYLTRANSFERASE MRAW"/>
    <property type="match status" value="1"/>
</dbReference>
<evidence type="ECO:0000313" key="7">
    <source>
        <dbReference type="EMBL" id="RFB04354.1"/>
    </source>
</evidence>
<dbReference type="EMBL" id="QUQO01000001">
    <property type="protein sequence ID" value="RFB04354.1"/>
    <property type="molecule type" value="Genomic_DNA"/>
</dbReference>
<comment type="catalytic activity">
    <reaction evidence="6">
        <text>cytidine(1402) in 16S rRNA + S-adenosyl-L-methionine = N(4)-methylcytidine(1402) in 16S rRNA + S-adenosyl-L-homocysteine + H(+)</text>
        <dbReference type="Rhea" id="RHEA:42928"/>
        <dbReference type="Rhea" id="RHEA-COMP:10286"/>
        <dbReference type="Rhea" id="RHEA-COMP:10287"/>
        <dbReference type="ChEBI" id="CHEBI:15378"/>
        <dbReference type="ChEBI" id="CHEBI:57856"/>
        <dbReference type="ChEBI" id="CHEBI:59789"/>
        <dbReference type="ChEBI" id="CHEBI:74506"/>
        <dbReference type="ChEBI" id="CHEBI:82748"/>
        <dbReference type="EC" id="2.1.1.199"/>
    </reaction>
</comment>
<evidence type="ECO:0000313" key="8">
    <source>
        <dbReference type="Proteomes" id="UP000264589"/>
    </source>
</evidence>
<feature type="binding site" evidence="6">
    <location>
        <position position="76"/>
    </location>
    <ligand>
        <name>S-adenosyl-L-methionine</name>
        <dbReference type="ChEBI" id="CHEBI:59789"/>
    </ligand>
</feature>
<keyword evidence="6" id="KW-0963">Cytoplasm</keyword>
<dbReference type="InterPro" id="IPR029063">
    <property type="entry name" value="SAM-dependent_MTases_sf"/>
</dbReference>
<proteinExistence type="inferred from homology"/>
<accession>A0A371RFW9</accession>
<reference evidence="7 8" key="1">
    <citation type="submission" date="2018-08" db="EMBL/GenBank/DDBJ databases">
        <title>Parvularcula sp. SM1705, isolated from surface water of the South Sea China.</title>
        <authorList>
            <person name="Sun L."/>
        </authorList>
    </citation>
    <scope>NUCLEOTIDE SEQUENCE [LARGE SCALE GENOMIC DNA]</scope>
    <source>
        <strain evidence="7 8">SM1705</strain>
    </source>
</reference>
<dbReference type="RefSeq" id="WP_116390983.1">
    <property type="nucleotide sequence ID" value="NZ_QUQO01000001.1"/>
</dbReference>
<comment type="subcellular location">
    <subcellularLocation>
        <location evidence="6">Cytoplasm</location>
    </subcellularLocation>
</comment>
<dbReference type="SUPFAM" id="SSF53335">
    <property type="entry name" value="S-adenosyl-L-methionine-dependent methyltransferases"/>
    <property type="match status" value="1"/>
</dbReference>
<sequence>MSAHIPVLLDPVLAAAKIAPGERIVDGTFGAGGYSRAFLEAGADVIGFDRDPTAIAGGQKLLAEFPGRLTLIEAPFDQLEEELTARGLGPVDAAVFDFGVSSMQLDQPERGFSFRFDGPLDMRMGEGRTVSDFVNQADEADIADVIYQYGEERKSRHLARAIVKAREEAPIETTAQLAAIAEKVLGTREKIHPATRMFQGLRIFINDELGQIVRALIAAEKVLKEGGRLIAVSFHSLEDRIVKRFLADVAGRSGGGSRHAPMAVPEAPTFTLAGKAVEPSADEMAANPRARSARLRAAIRTGEPARAWDHARLSGLGIPPMVFSPLQSDWA</sequence>
<comment type="similarity">
    <text evidence="1 6">Belongs to the methyltransferase superfamily. RsmH family.</text>
</comment>
<keyword evidence="2 6" id="KW-0698">rRNA processing</keyword>
<dbReference type="OrthoDB" id="9806637at2"/>
<dbReference type="PANTHER" id="PTHR11265:SF0">
    <property type="entry name" value="12S RRNA N4-METHYLCYTIDINE METHYLTRANSFERASE"/>
    <property type="match status" value="1"/>
</dbReference>
<gene>
    <name evidence="6 7" type="primary">rsmH</name>
    <name evidence="7" type="ORF">DX908_03080</name>
</gene>
<feature type="binding site" evidence="6">
    <location>
        <position position="104"/>
    </location>
    <ligand>
        <name>S-adenosyl-L-methionine</name>
        <dbReference type="ChEBI" id="CHEBI:59789"/>
    </ligand>
</feature>
<dbReference type="AlphaFoldDB" id="A0A371RFW9"/>
<dbReference type="Gene3D" id="3.40.50.150">
    <property type="entry name" value="Vaccinia Virus protein VP39"/>
    <property type="match status" value="1"/>
</dbReference>
<feature type="binding site" evidence="6">
    <location>
        <position position="49"/>
    </location>
    <ligand>
        <name>S-adenosyl-L-methionine</name>
        <dbReference type="ChEBI" id="CHEBI:59789"/>
    </ligand>
</feature>
<dbReference type="GO" id="GO:0070475">
    <property type="term" value="P:rRNA base methylation"/>
    <property type="evidence" value="ECO:0007669"/>
    <property type="project" value="UniProtKB-UniRule"/>
</dbReference>
<dbReference type="GO" id="GO:0005737">
    <property type="term" value="C:cytoplasm"/>
    <property type="evidence" value="ECO:0007669"/>
    <property type="project" value="UniProtKB-SubCell"/>
</dbReference>
<dbReference type="SUPFAM" id="SSF81799">
    <property type="entry name" value="Putative methyltransferase TM0872, insert domain"/>
    <property type="match status" value="1"/>
</dbReference>
<dbReference type="PIRSF" id="PIRSF004486">
    <property type="entry name" value="MraW"/>
    <property type="match status" value="1"/>
</dbReference>
<keyword evidence="5 6" id="KW-0949">S-adenosyl-L-methionine</keyword>
<dbReference type="Gene3D" id="1.10.150.170">
    <property type="entry name" value="Putative methyltransferase TM0872, insert domain"/>
    <property type="match status" value="1"/>
</dbReference>
<dbReference type="FunFam" id="1.10.150.170:FF:000003">
    <property type="entry name" value="Ribosomal RNA small subunit methyltransferase H"/>
    <property type="match status" value="1"/>
</dbReference>
<evidence type="ECO:0000256" key="4">
    <source>
        <dbReference type="ARBA" id="ARBA00022679"/>
    </source>
</evidence>
<name>A0A371RFW9_9PROT</name>
<keyword evidence="4 6" id="KW-0808">Transferase</keyword>
<comment type="caution">
    <text evidence="7">The sequence shown here is derived from an EMBL/GenBank/DDBJ whole genome shotgun (WGS) entry which is preliminary data.</text>
</comment>
<dbReference type="FunCoup" id="A0A371RFW9">
    <property type="interactions" value="556"/>
</dbReference>
<protein>
    <recommendedName>
        <fullName evidence="6">Ribosomal RNA small subunit methyltransferase H</fullName>
        <ecNumber evidence="6">2.1.1.199</ecNumber>
    </recommendedName>
    <alternativeName>
        <fullName evidence="6">16S rRNA m(4)C1402 methyltransferase</fullName>
    </alternativeName>
    <alternativeName>
        <fullName evidence="6">rRNA (cytosine-N(4)-)-methyltransferase RsmH</fullName>
    </alternativeName>
</protein>
<evidence type="ECO:0000256" key="1">
    <source>
        <dbReference type="ARBA" id="ARBA00010396"/>
    </source>
</evidence>
<comment type="function">
    <text evidence="6">Specifically methylates the N4 position of cytidine in position 1402 (C1402) of 16S rRNA.</text>
</comment>
<feature type="binding site" evidence="6">
    <location>
        <begin position="32"/>
        <end position="34"/>
    </location>
    <ligand>
        <name>S-adenosyl-L-methionine</name>
        <dbReference type="ChEBI" id="CHEBI:59789"/>
    </ligand>
</feature>
<dbReference type="Pfam" id="PF01795">
    <property type="entry name" value="Methyltransf_5"/>
    <property type="match status" value="1"/>
</dbReference>
<evidence type="ECO:0000256" key="3">
    <source>
        <dbReference type="ARBA" id="ARBA00022603"/>
    </source>
</evidence>
<dbReference type="NCBIfam" id="TIGR00006">
    <property type="entry name" value="16S rRNA (cytosine(1402)-N(4))-methyltransferase RsmH"/>
    <property type="match status" value="1"/>
</dbReference>
<dbReference type="Proteomes" id="UP000264589">
    <property type="component" value="Unassembled WGS sequence"/>
</dbReference>
<dbReference type="InterPro" id="IPR002903">
    <property type="entry name" value="RsmH"/>
</dbReference>
<dbReference type="GO" id="GO:0071424">
    <property type="term" value="F:rRNA (cytosine-N4-)-methyltransferase activity"/>
    <property type="evidence" value="ECO:0007669"/>
    <property type="project" value="UniProtKB-UniRule"/>
</dbReference>
<evidence type="ECO:0000256" key="2">
    <source>
        <dbReference type="ARBA" id="ARBA00022552"/>
    </source>
</evidence>
<dbReference type="EC" id="2.1.1.199" evidence="6"/>
<dbReference type="HAMAP" id="MF_01007">
    <property type="entry name" value="16SrRNA_methyltr_H"/>
    <property type="match status" value="1"/>
</dbReference>
<organism evidence="7 8">
    <name type="scientific">Parvularcula marina</name>
    <dbReference type="NCBI Taxonomy" id="2292771"/>
    <lineage>
        <taxon>Bacteria</taxon>
        <taxon>Pseudomonadati</taxon>
        <taxon>Pseudomonadota</taxon>
        <taxon>Alphaproteobacteria</taxon>
        <taxon>Parvularculales</taxon>
        <taxon>Parvularculaceae</taxon>
        <taxon>Parvularcula</taxon>
    </lineage>
</organism>
<dbReference type="CDD" id="cd02440">
    <property type="entry name" value="AdoMet_MTases"/>
    <property type="match status" value="1"/>
</dbReference>